<dbReference type="EMBL" id="JAIWYP010000007">
    <property type="protein sequence ID" value="KAH3796078.1"/>
    <property type="molecule type" value="Genomic_DNA"/>
</dbReference>
<evidence type="ECO:0000313" key="3">
    <source>
        <dbReference type="Proteomes" id="UP000828390"/>
    </source>
</evidence>
<feature type="domain" description="C1q" evidence="1">
    <location>
        <begin position="1"/>
        <end position="52"/>
    </location>
</feature>
<organism evidence="2 3">
    <name type="scientific">Dreissena polymorpha</name>
    <name type="common">Zebra mussel</name>
    <name type="synonym">Mytilus polymorpha</name>
    <dbReference type="NCBI Taxonomy" id="45954"/>
    <lineage>
        <taxon>Eukaryota</taxon>
        <taxon>Metazoa</taxon>
        <taxon>Spiralia</taxon>
        <taxon>Lophotrochozoa</taxon>
        <taxon>Mollusca</taxon>
        <taxon>Bivalvia</taxon>
        <taxon>Autobranchia</taxon>
        <taxon>Heteroconchia</taxon>
        <taxon>Euheterodonta</taxon>
        <taxon>Imparidentia</taxon>
        <taxon>Neoheterodontei</taxon>
        <taxon>Myida</taxon>
        <taxon>Dreissenoidea</taxon>
        <taxon>Dreissenidae</taxon>
        <taxon>Dreissena</taxon>
    </lineage>
</organism>
<dbReference type="PROSITE" id="PS50871">
    <property type="entry name" value="C1Q"/>
    <property type="match status" value="1"/>
</dbReference>
<evidence type="ECO:0000259" key="1">
    <source>
        <dbReference type="PROSITE" id="PS50871"/>
    </source>
</evidence>
<reference evidence="2" key="2">
    <citation type="submission" date="2020-11" db="EMBL/GenBank/DDBJ databases">
        <authorList>
            <person name="McCartney M.A."/>
            <person name="Auch B."/>
            <person name="Kono T."/>
            <person name="Mallez S."/>
            <person name="Becker A."/>
            <person name="Gohl D.M."/>
            <person name="Silverstein K.A.T."/>
            <person name="Koren S."/>
            <person name="Bechman K.B."/>
            <person name="Herman A."/>
            <person name="Abrahante J.E."/>
            <person name="Garbe J."/>
        </authorList>
    </citation>
    <scope>NUCLEOTIDE SEQUENCE</scope>
    <source>
        <strain evidence="2">Duluth1</strain>
        <tissue evidence="2">Whole animal</tissue>
    </source>
</reference>
<evidence type="ECO:0000313" key="2">
    <source>
        <dbReference type="EMBL" id="KAH3796078.1"/>
    </source>
</evidence>
<dbReference type="InterPro" id="IPR008983">
    <property type="entry name" value="Tumour_necrosis_fac-like_dom"/>
</dbReference>
<name>A0A9D4FET3_DREPO</name>
<dbReference type="Proteomes" id="UP000828390">
    <property type="component" value="Unassembled WGS sequence"/>
</dbReference>
<dbReference type="SUPFAM" id="SSF49842">
    <property type="entry name" value="TNF-like"/>
    <property type="match status" value="1"/>
</dbReference>
<sequence length="52" mass="5876">MLRARAPSNQSLKTNDYVLFKNVLINDGDAYTIESGRFASPLDGTYSFILQY</sequence>
<dbReference type="Gene3D" id="2.60.120.40">
    <property type="match status" value="1"/>
</dbReference>
<dbReference type="InterPro" id="IPR001073">
    <property type="entry name" value="C1q_dom"/>
</dbReference>
<reference evidence="2" key="1">
    <citation type="journal article" date="2019" name="bioRxiv">
        <title>The Genome of the Zebra Mussel, Dreissena polymorpha: A Resource for Invasive Species Research.</title>
        <authorList>
            <person name="McCartney M.A."/>
            <person name="Auch B."/>
            <person name="Kono T."/>
            <person name="Mallez S."/>
            <person name="Zhang Y."/>
            <person name="Obille A."/>
            <person name="Becker A."/>
            <person name="Abrahante J.E."/>
            <person name="Garbe J."/>
            <person name="Badalamenti J.P."/>
            <person name="Herman A."/>
            <person name="Mangelson H."/>
            <person name="Liachko I."/>
            <person name="Sullivan S."/>
            <person name="Sone E.D."/>
            <person name="Koren S."/>
            <person name="Silverstein K.A.T."/>
            <person name="Beckman K.B."/>
            <person name="Gohl D.M."/>
        </authorList>
    </citation>
    <scope>NUCLEOTIDE SEQUENCE</scope>
    <source>
        <strain evidence="2">Duluth1</strain>
        <tissue evidence="2">Whole animal</tissue>
    </source>
</reference>
<keyword evidence="3" id="KW-1185">Reference proteome</keyword>
<protein>
    <recommendedName>
        <fullName evidence="1">C1q domain-containing protein</fullName>
    </recommendedName>
</protein>
<accession>A0A9D4FET3</accession>
<proteinExistence type="predicted"/>
<dbReference type="AlphaFoldDB" id="A0A9D4FET3"/>
<dbReference type="Pfam" id="PF00386">
    <property type="entry name" value="C1q"/>
    <property type="match status" value="1"/>
</dbReference>
<comment type="caution">
    <text evidence="2">The sequence shown here is derived from an EMBL/GenBank/DDBJ whole genome shotgun (WGS) entry which is preliminary data.</text>
</comment>
<gene>
    <name evidence="2" type="ORF">DPMN_149645</name>
</gene>